<dbReference type="CDD" id="cd00038">
    <property type="entry name" value="CAP_ED"/>
    <property type="match status" value="1"/>
</dbReference>
<sequence length="968" mass="109574">SVTGIVTSMNANRQDFYQRMDQLNHFVSEQRFPETLKMRLRDYFRFKNRYNNFCNHQGLLQYMSPMLRREVAVHTHMPWIRALEFFSDCCDDFVIEVAMSLTYLTYPANELVISFAEEAEAMYIINKGVVCTQGIILTAKMVFGTDMLWSNARRFYAARSLTFLNVFVLHRVNLMRILENEKFVSEKHKLYKVSVRAQFREEVLVLQIPPSRNGGGAEATTSQREGGGAEAVTSPQRLRRFREHIQKDEPPLVLQLTVPLAVFPQQPDAEDTAAVAKSLLGDRRRQAEEKKKTEERVAAAVSTAEKMTDDEIWEAEEHAEDSWVNGVTQSEGDLVDLQRELAQQPSVAASTVEVGGLRGYTVFVDDFSGRGHIYFWKRKLEYLQALEEYRDIVRTTGRAILGEDLDVEEIVYDLDLLVLQSDNDWTIIAGQTAEYCKQHNIIQRAEWEGAIVCANARKEHRLPYQVLLLRHCGRMGKSVDIAGTSIRFQASDKKEECALIDVKGAIVPVPNLPAGVKALGMKAIYKPKVDTANVLTERKSRWVVFGNKQSHGVNYEEVYSPCTQLNTLRILLQLSLILGLWAFTMDVVTCFLNGELDVANPLYVRWPDGRMYDALLAVSNVDPCLFYIFRPDELIVFIYIHVDNFLVLTSSEAWKNTFFASFNSAYPSVDEGALTDILGMRMTFRDAGLVRECRMSQHGLIHRMLEKYGMTDCNPALSPMEPKLALTPADPQDVATAFPYANLAMELMWLGRCTRPDILPAVCYLARFMHCHSATHWQHLLRVLRYLKGTIDVCLTLQCSSPASHNAELVVAAYSDADHAADKVTRRSVTGSLVRLNGSTVMYSSKLQKTVAVSTADAELVALSETAWDIEHVVNLLSEFSPVKLPVVLHGDNHASIIQAGSALNNTASRHIAVRDRYVAKLAELGRIRIVKVPSVENLADFFTKFMPTDRFLVLRQIVLRFFRSTEE</sequence>
<feature type="domain" description="Cyclic nucleotide-binding" evidence="2">
    <location>
        <begin position="85"/>
        <end position="178"/>
    </location>
</feature>
<organism evidence="3 4">
    <name type="scientific">Cymbomonas tetramitiformis</name>
    <dbReference type="NCBI Taxonomy" id="36881"/>
    <lineage>
        <taxon>Eukaryota</taxon>
        <taxon>Viridiplantae</taxon>
        <taxon>Chlorophyta</taxon>
        <taxon>Pyramimonadophyceae</taxon>
        <taxon>Pyramimonadales</taxon>
        <taxon>Pyramimonadaceae</taxon>
        <taxon>Cymbomonas</taxon>
    </lineage>
</organism>
<dbReference type="PANTHER" id="PTHR11439">
    <property type="entry name" value="GAG-POL-RELATED RETROTRANSPOSON"/>
    <property type="match status" value="1"/>
</dbReference>
<reference evidence="3 4" key="1">
    <citation type="journal article" date="2015" name="Genome Biol. Evol.">
        <title>Comparative Genomics of a Bacterivorous Green Alga Reveals Evolutionary Causalities and Consequences of Phago-Mixotrophic Mode of Nutrition.</title>
        <authorList>
            <person name="Burns J.A."/>
            <person name="Paasch A."/>
            <person name="Narechania A."/>
            <person name="Kim E."/>
        </authorList>
    </citation>
    <scope>NUCLEOTIDE SEQUENCE [LARGE SCALE GENOMIC DNA]</scope>
    <source>
        <strain evidence="3 4">PLY_AMNH</strain>
    </source>
</reference>
<evidence type="ECO:0000256" key="1">
    <source>
        <dbReference type="SAM" id="MobiDB-lite"/>
    </source>
</evidence>
<dbReference type="Gene3D" id="2.60.120.10">
    <property type="entry name" value="Jelly Rolls"/>
    <property type="match status" value="1"/>
</dbReference>
<keyword evidence="4" id="KW-1185">Reference proteome</keyword>
<dbReference type="SUPFAM" id="SSF51206">
    <property type="entry name" value="cAMP-binding domain-like"/>
    <property type="match status" value="1"/>
</dbReference>
<accession>A0AAE0F935</accession>
<dbReference type="InterPro" id="IPR018490">
    <property type="entry name" value="cNMP-bd_dom_sf"/>
</dbReference>
<feature type="region of interest" description="Disordered" evidence="1">
    <location>
        <begin position="210"/>
        <end position="233"/>
    </location>
</feature>
<dbReference type="InterPro" id="IPR014710">
    <property type="entry name" value="RmlC-like_jellyroll"/>
</dbReference>
<dbReference type="CDD" id="cd09272">
    <property type="entry name" value="RNase_HI_RT_Ty1"/>
    <property type="match status" value="1"/>
</dbReference>
<dbReference type="InterPro" id="IPR000595">
    <property type="entry name" value="cNMP-bd_dom"/>
</dbReference>
<dbReference type="Pfam" id="PF07727">
    <property type="entry name" value="RVT_2"/>
    <property type="match status" value="1"/>
</dbReference>
<dbReference type="InterPro" id="IPR013103">
    <property type="entry name" value="RVT_2"/>
</dbReference>
<evidence type="ECO:0000313" key="4">
    <source>
        <dbReference type="Proteomes" id="UP001190700"/>
    </source>
</evidence>
<gene>
    <name evidence="3" type="ORF">CYMTET_35474</name>
</gene>
<evidence type="ECO:0000313" key="3">
    <source>
        <dbReference type="EMBL" id="KAK3255338.1"/>
    </source>
</evidence>
<dbReference type="Proteomes" id="UP001190700">
    <property type="component" value="Unassembled WGS sequence"/>
</dbReference>
<comment type="caution">
    <text evidence="3">The sequence shown here is derived from an EMBL/GenBank/DDBJ whole genome shotgun (WGS) entry which is preliminary data.</text>
</comment>
<feature type="non-terminal residue" evidence="3">
    <location>
        <position position="1"/>
    </location>
</feature>
<dbReference type="PANTHER" id="PTHR11439:SF483">
    <property type="entry name" value="PEPTIDE SYNTHASE GLIP-LIKE, PUTATIVE (AFU_ORTHOLOGUE AFUA_3G12920)-RELATED"/>
    <property type="match status" value="1"/>
</dbReference>
<dbReference type="EMBL" id="LGRX02022716">
    <property type="protein sequence ID" value="KAK3255338.1"/>
    <property type="molecule type" value="Genomic_DNA"/>
</dbReference>
<evidence type="ECO:0000259" key="2">
    <source>
        <dbReference type="PROSITE" id="PS50042"/>
    </source>
</evidence>
<name>A0AAE0F935_9CHLO</name>
<dbReference type="AlphaFoldDB" id="A0AAE0F935"/>
<protein>
    <recommendedName>
        <fullName evidence="2">Cyclic nucleotide-binding domain-containing protein</fullName>
    </recommendedName>
</protein>
<proteinExistence type="predicted"/>
<dbReference type="Gene3D" id="1.10.287.630">
    <property type="entry name" value="Helix hairpin bin"/>
    <property type="match status" value="1"/>
</dbReference>
<dbReference type="PROSITE" id="PS50042">
    <property type="entry name" value="CNMP_BINDING_3"/>
    <property type="match status" value="1"/>
</dbReference>